<dbReference type="InterPro" id="IPR006683">
    <property type="entry name" value="Thioestr_dom"/>
</dbReference>
<dbReference type="AlphaFoldDB" id="D4AXJ4"/>
<evidence type="ECO:0000313" key="2">
    <source>
        <dbReference type="EMBL" id="EFE32022.1"/>
    </source>
</evidence>
<dbReference type="CDD" id="cd03443">
    <property type="entry name" value="PaaI_thioesterase"/>
    <property type="match status" value="1"/>
</dbReference>
<feature type="domain" description="Thioesterase" evidence="1">
    <location>
        <begin position="197"/>
        <end position="277"/>
    </location>
</feature>
<name>D4AXJ4_ARTBC</name>
<dbReference type="InterPro" id="IPR029069">
    <property type="entry name" value="HotDog_dom_sf"/>
</dbReference>
<dbReference type="PANTHER" id="PTHR47260:SF3">
    <property type="entry name" value="THIOESTERASE FAMILY PROTEIN (AFU_ORTHOLOGUE AFUA_7G03960)"/>
    <property type="match status" value="1"/>
</dbReference>
<proteinExistence type="predicted"/>
<sequence length="311" mass="35131">MTIDRPPYTEHWNSIAGELANFTEYWVYIFQLAELHRPSGCSDVDIQLHPRHIQPRLLRLRQPNKLVSRLKTRETEPSMTAPKPYTVPDATKAAFQANNWTSTLLKNNAYQPIETYCRKPKPQTGEDAFIATIINTPTTIPHLLTLQRKPGQLAKVPSGAPSLPAPPDQWPKIPSNQPADVVNLLYFGERDLNGHPGVVHGGIISTLLDELMAISVAAHIPDFDFADTSKFGQLFTMQLDVRFKRPVRTGAHAVLRTWCIGNEGRKWWVRAQLVQEENPIKPNGEKVEWVKKKYVCADAVGFFILVKDSKL</sequence>
<dbReference type="RefSeq" id="XP_003012662.1">
    <property type="nucleotide sequence ID" value="XM_003012616.1"/>
</dbReference>
<keyword evidence="3" id="KW-1185">Reference proteome</keyword>
<evidence type="ECO:0000313" key="3">
    <source>
        <dbReference type="Proteomes" id="UP000008866"/>
    </source>
</evidence>
<accession>D4AXJ4</accession>
<dbReference type="EMBL" id="ABSU01000017">
    <property type="protein sequence ID" value="EFE32022.1"/>
    <property type="molecule type" value="Genomic_DNA"/>
</dbReference>
<protein>
    <submittedName>
        <fullName evidence="2">Thioesterase family protein</fullName>
    </submittedName>
</protein>
<evidence type="ECO:0000259" key="1">
    <source>
        <dbReference type="Pfam" id="PF03061"/>
    </source>
</evidence>
<dbReference type="PANTHER" id="PTHR47260">
    <property type="entry name" value="UPF0644 PROTEIN PB2B4.06"/>
    <property type="match status" value="1"/>
</dbReference>
<dbReference type="SUPFAM" id="SSF54637">
    <property type="entry name" value="Thioesterase/thiol ester dehydrase-isomerase"/>
    <property type="match status" value="1"/>
</dbReference>
<dbReference type="Gene3D" id="3.10.129.10">
    <property type="entry name" value="Hotdog Thioesterase"/>
    <property type="match status" value="1"/>
</dbReference>
<dbReference type="Pfam" id="PF03061">
    <property type="entry name" value="4HBT"/>
    <property type="match status" value="1"/>
</dbReference>
<dbReference type="HOGENOM" id="CLU_052827_4_0_1"/>
<dbReference type="OMA" id="DAMAFWI"/>
<comment type="caution">
    <text evidence="2">The sequence shown here is derived from an EMBL/GenBank/DDBJ whole genome shotgun (WGS) entry which is preliminary data.</text>
</comment>
<dbReference type="eggNOG" id="ENOG502SCNK">
    <property type="taxonomic scope" value="Eukaryota"/>
</dbReference>
<gene>
    <name evidence="2" type="ORF">ARB_00913</name>
</gene>
<dbReference type="Proteomes" id="UP000008866">
    <property type="component" value="Unassembled WGS sequence"/>
</dbReference>
<organism evidence="2 3">
    <name type="scientific">Arthroderma benhamiae (strain ATCC MYA-4681 / CBS 112371)</name>
    <name type="common">Trichophyton mentagrophytes</name>
    <dbReference type="NCBI Taxonomy" id="663331"/>
    <lineage>
        <taxon>Eukaryota</taxon>
        <taxon>Fungi</taxon>
        <taxon>Dikarya</taxon>
        <taxon>Ascomycota</taxon>
        <taxon>Pezizomycotina</taxon>
        <taxon>Eurotiomycetes</taxon>
        <taxon>Eurotiomycetidae</taxon>
        <taxon>Onygenales</taxon>
        <taxon>Arthrodermataceae</taxon>
        <taxon>Trichophyton</taxon>
    </lineage>
</organism>
<reference evidence="3" key="1">
    <citation type="journal article" date="2011" name="Genome Biol.">
        <title>Comparative and functional genomics provide insights into the pathogenicity of dermatophytic fungi.</title>
        <authorList>
            <person name="Burmester A."/>
            <person name="Shelest E."/>
            <person name="Gloeckner G."/>
            <person name="Heddergott C."/>
            <person name="Schindler S."/>
            <person name="Staib P."/>
            <person name="Heidel A."/>
            <person name="Felder M."/>
            <person name="Petzold A."/>
            <person name="Szafranski K."/>
            <person name="Feuermann M."/>
            <person name="Pedruzzi I."/>
            <person name="Priebe S."/>
            <person name="Groth M."/>
            <person name="Winkler R."/>
            <person name="Li W."/>
            <person name="Kniemeyer O."/>
            <person name="Schroeckh V."/>
            <person name="Hertweck C."/>
            <person name="Hube B."/>
            <person name="White T.C."/>
            <person name="Platzer M."/>
            <person name="Guthke R."/>
            <person name="Heitman J."/>
            <person name="Woestemeyer J."/>
            <person name="Zipfel P.F."/>
            <person name="Monod M."/>
            <person name="Brakhage A.A."/>
        </authorList>
    </citation>
    <scope>NUCLEOTIDE SEQUENCE [LARGE SCALE GENOMIC DNA]</scope>
    <source>
        <strain evidence="3">ATCC MYA-4681 / CBS 112371</strain>
    </source>
</reference>
<dbReference type="InterPro" id="IPR052061">
    <property type="entry name" value="PTE-AB_protein"/>
</dbReference>
<dbReference type="GeneID" id="9522740"/>
<dbReference type="KEGG" id="abe:ARB_00913"/>